<accession>A0A7N0V6R5</accession>
<dbReference type="AlphaFoldDB" id="A0A7N0V6R5"/>
<dbReference type="UniPathway" id="UPA00074">
    <property type="reaction ID" value="UER00131"/>
</dbReference>
<dbReference type="Pfam" id="PF01259">
    <property type="entry name" value="SAICAR_synt"/>
    <property type="match status" value="1"/>
</dbReference>
<evidence type="ECO:0000313" key="9">
    <source>
        <dbReference type="EnsemblPlants" id="Kaladp0192s0016.1.v1.1.CDS.1"/>
    </source>
</evidence>
<dbReference type="Proteomes" id="UP000594263">
    <property type="component" value="Unplaced"/>
</dbReference>
<dbReference type="SUPFAM" id="SSF56104">
    <property type="entry name" value="SAICAR synthase-like"/>
    <property type="match status" value="1"/>
</dbReference>
<evidence type="ECO:0000256" key="1">
    <source>
        <dbReference type="ARBA" id="ARBA00004672"/>
    </source>
</evidence>
<keyword evidence="3" id="KW-0436">Ligase</keyword>
<evidence type="ECO:0000256" key="3">
    <source>
        <dbReference type="ARBA" id="ARBA00022598"/>
    </source>
</evidence>
<evidence type="ECO:0000313" key="10">
    <source>
        <dbReference type="Proteomes" id="UP000594263"/>
    </source>
</evidence>
<dbReference type="Gramene" id="Kaladp0192s0016.1.v1.1">
    <property type="protein sequence ID" value="Kaladp0192s0016.1.v1.1.CDS.1"/>
    <property type="gene ID" value="Kaladp0192s0016.v1.1"/>
</dbReference>
<organism evidence="9 10">
    <name type="scientific">Kalanchoe fedtschenkoi</name>
    <name type="common">Lavender scallops</name>
    <name type="synonym">South American air plant</name>
    <dbReference type="NCBI Taxonomy" id="63787"/>
    <lineage>
        <taxon>Eukaryota</taxon>
        <taxon>Viridiplantae</taxon>
        <taxon>Streptophyta</taxon>
        <taxon>Embryophyta</taxon>
        <taxon>Tracheophyta</taxon>
        <taxon>Spermatophyta</taxon>
        <taxon>Magnoliopsida</taxon>
        <taxon>eudicotyledons</taxon>
        <taxon>Gunneridae</taxon>
        <taxon>Pentapetalae</taxon>
        <taxon>Saxifragales</taxon>
        <taxon>Crassulaceae</taxon>
        <taxon>Kalanchoe</taxon>
    </lineage>
</organism>
<name>A0A7N0V6R5_KALFE</name>
<evidence type="ECO:0000259" key="8">
    <source>
        <dbReference type="Pfam" id="PF01259"/>
    </source>
</evidence>
<dbReference type="GO" id="GO:0005524">
    <property type="term" value="F:ATP binding"/>
    <property type="evidence" value="ECO:0007669"/>
    <property type="project" value="UniProtKB-KW"/>
</dbReference>
<proteinExistence type="predicted"/>
<dbReference type="GO" id="GO:0006189">
    <property type="term" value="P:'de novo' IMP biosynthetic process"/>
    <property type="evidence" value="ECO:0007669"/>
    <property type="project" value="UniProtKB-UniPathway"/>
</dbReference>
<dbReference type="PANTHER" id="PTHR43700:SF1">
    <property type="entry name" value="PHOSPHORIBOSYLAMINOIMIDAZOLE-SUCCINOCARBOXAMIDE SYNTHASE"/>
    <property type="match status" value="1"/>
</dbReference>
<keyword evidence="10" id="KW-1185">Reference proteome</keyword>
<evidence type="ECO:0000256" key="4">
    <source>
        <dbReference type="ARBA" id="ARBA00022741"/>
    </source>
</evidence>
<evidence type="ECO:0000256" key="7">
    <source>
        <dbReference type="ARBA" id="ARBA00030409"/>
    </source>
</evidence>
<feature type="domain" description="SAICAR synthetase/ADE2 N-terminal" evidence="8">
    <location>
        <begin position="2"/>
        <end position="98"/>
    </location>
</feature>
<keyword evidence="4" id="KW-0547">Nucleotide-binding</keyword>
<dbReference type="InterPro" id="IPR028923">
    <property type="entry name" value="SAICAR_synt/ADE2_N"/>
</dbReference>
<dbReference type="EC" id="6.3.2.6" evidence="2"/>
<dbReference type="PROSITE" id="PS01058">
    <property type="entry name" value="SAICAR_SYNTHETASE_2"/>
    <property type="match status" value="1"/>
</dbReference>
<dbReference type="EnsemblPlants" id="Kaladp0192s0016.1.v1.1">
    <property type="protein sequence ID" value="Kaladp0192s0016.1.v1.1.CDS.1"/>
    <property type="gene ID" value="Kaladp0192s0016.v1.1"/>
</dbReference>
<evidence type="ECO:0000256" key="5">
    <source>
        <dbReference type="ARBA" id="ARBA00022755"/>
    </source>
</evidence>
<keyword evidence="6" id="KW-0067">ATP-binding</keyword>
<sequence>MSRDDYEEVSRKVLNLFEFGQHIASQHGLILVDTKYEFGKAPDGTILLIDEVHTPYSSRNWTASLYECIRKGLEPENVNKEFLRMWFKEHCNPYEDKVLPDDPKGLVTEL</sequence>
<reference evidence="9" key="1">
    <citation type="submission" date="2021-01" db="UniProtKB">
        <authorList>
            <consortium name="EnsemblPlants"/>
        </authorList>
    </citation>
    <scope>IDENTIFICATION</scope>
</reference>
<dbReference type="InterPro" id="IPR018236">
    <property type="entry name" value="SAICAR_synthetase_CS"/>
</dbReference>
<evidence type="ECO:0000256" key="2">
    <source>
        <dbReference type="ARBA" id="ARBA00012217"/>
    </source>
</evidence>
<dbReference type="GO" id="GO:0004639">
    <property type="term" value="F:phosphoribosylaminoimidazolesuccinocarboxamide synthase activity"/>
    <property type="evidence" value="ECO:0007669"/>
    <property type="project" value="UniProtKB-EC"/>
</dbReference>
<protein>
    <recommendedName>
        <fullName evidence="2">phosphoribosylaminoimidazolesuccinocarboxamide synthase</fullName>
        <ecNumber evidence="2">6.3.2.6</ecNumber>
    </recommendedName>
    <alternativeName>
        <fullName evidence="7">SAICAR synthetase</fullName>
    </alternativeName>
</protein>
<evidence type="ECO:0000256" key="6">
    <source>
        <dbReference type="ARBA" id="ARBA00022840"/>
    </source>
</evidence>
<dbReference type="PANTHER" id="PTHR43700">
    <property type="entry name" value="PHOSPHORIBOSYLAMINOIMIDAZOLE-SUCCINOCARBOXAMIDE SYNTHASE"/>
    <property type="match status" value="1"/>
</dbReference>
<dbReference type="GO" id="GO:0009570">
    <property type="term" value="C:chloroplast stroma"/>
    <property type="evidence" value="ECO:0007669"/>
    <property type="project" value="TreeGrafter"/>
</dbReference>
<comment type="pathway">
    <text evidence="1">Purine metabolism; IMP biosynthesis via de novo pathway; 5-amino-1-(5-phospho-D-ribosyl)imidazole-4-carboxamide from 5-amino-1-(5-phospho-D-ribosyl)imidazole-4-carboxylate: step 1/2.</text>
</comment>
<keyword evidence="5" id="KW-0658">Purine biosynthesis</keyword>
<dbReference type="Gene3D" id="3.30.470.20">
    <property type="entry name" value="ATP-grasp fold, B domain"/>
    <property type="match status" value="1"/>
</dbReference>